<dbReference type="InterPro" id="IPR051788">
    <property type="entry name" value="MFS_Transporter"/>
</dbReference>
<feature type="transmembrane region" description="Helical" evidence="7">
    <location>
        <begin position="102"/>
        <end position="121"/>
    </location>
</feature>
<feature type="transmembrane region" description="Helical" evidence="7">
    <location>
        <begin position="75"/>
        <end position="96"/>
    </location>
</feature>
<evidence type="ECO:0000256" key="2">
    <source>
        <dbReference type="ARBA" id="ARBA00008335"/>
    </source>
</evidence>
<proteinExistence type="inferred from homology"/>
<dbReference type="RefSeq" id="WP_281896897.1">
    <property type="nucleotide sequence ID" value="NZ_BSDI01000015.1"/>
</dbReference>
<feature type="transmembrane region" description="Helical" evidence="7">
    <location>
        <begin position="294"/>
        <end position="320"/>
    </location>
</feature>
<feature type="transmembrane region" description="Helical" evidence="7">
    <location>
        <begin position="12"/>
        <end position="31"/>
    </location>
</feature>
<evidence type="ECO:0000313" key="9">
    <source>
        <dbReference type="EMBL" id="GLH98217.1"/>
    </source>
</evidence>
<comment type="subcellular location">
    <subcellularLocation>
        <location evidence="1">Cell membrane</location>
        <topology evidence="1">Multi-pass membrane protein</topology>
    </subcellularLocation>
</comment>
<dbReference type="InterPro" id="IPR036259">
    <property type="entry name" value="MFS_trans_sf"/>
</dbReference>
<feature type="transmembrane region" description="Helical" evidence="7">
    <location>
        <begin position="267"/>
        <end position="288"/>
    </location>
</feature>
<dbReference type="PANTHER" id="PTHR23514:SF3">
    <property type="entry name" value="BYPASS OF STOP CODON PROTEIN 6"/>
    <property type="match status" value="1"/>
</dbReference>
<dbReference type="Proteomes" id="UP001144280">
    <property type="component" value="Unassembled WGS sequence"/>
</dbReference>
<keyword evidence="4 7" id="KW-0812">Transmembrane</keyword>
<gene>
    <name evidence="9" type="ORF">Pa4123_34920</name>
</gene>
<feature type="transmembrane region" description="Helical" evidence="7">
    <location>
        <begin position="358"/>
        <end position="376"/>
    </location>
</feature>
<feature type="transmembrane region" description="Helical" evidence="7">
    <location>
        <begin position="133"/>
        <end position="159"/>
    </location>
</feature>
<dbReference type="Pfam" id="PF07690">
    <property type="entry name" value="MFS_1"/>
    <property type="match status" value="1"/>
</dbReference>
<sequence length="385" mass="38920">MPRLMHDRVTWLIYAQLGAWGFFLYGFGPVVPLLRDEQGTTAAIASLHSTALAAGGLLGAATFPALAQRIGRGRTLWAGLAGVVASVLILCAFRPLPATLTATMLASAFGTWVVCAVNTALSDHHGPAAPAALSEANAAAAGVGVLAPIVVGLTVGAGLTWRPGLAVVILLVALVTVASLIFRVRLPAGPALSGGPPERTPLPRAYWIAWTLMAATASIEVCLSLWAADVLRTHAGMSPGAASATVASIVAGMFAGRLIGGRIALRVAPAPLLLGALAVSLAGFAIFWTSPVGWLAAAGLVVVGLGNALHYPLGVSMALAAAGDQPDRAVAYSSYSVAVGFGVAPLVLGWVADGIGPHMAFLLLPAFIAVAALLVARLRLLPATG</sequence>
<accession>A0ABQ5QWD6</accession>
<evidence type="ECO:0000256" key="6">
    <source>
        <dbReference type="ARBA" id="ARBA00023136"/>
    </source>
</evidence>
<keyword evidence="10" id="KW-1185">Reference proteome</keyword>
<comment type="caution">
    <text evidence="9">The sequence shown here is derived from an EMBL/GenBank/DDBJ whole genome shotgun (WGS) entry which is preliminary data.</text>
</comment>
<organism evidence="9 10">
    <name type="scientific">Phytohabitans aurantiacus</name>
    <dbReference type="NCBI Taxonomy" id="3016789"/>
    <lineage>
        <taxon>Bacteria</taxon>
        <taxon>Bacillati</taxon>
        <taxon>Actinomycetota</taxon>
        <taxon>Actinomycetes</taxon>
        <taxon>Micromonosporales</taxon>
        <taxon>Micromonosporaceae</taxon>
    </lineage>
</organism>
<evidence type="ECO:0000256" key="7">
    <source>
        <dbReference type="SAM" id="Phobius"/>
    </source>
</evidence>
<dbReference type="Gene3D" id="1.20.1250.20">
    <property type="entry name" value="MFS general substrate transporter like domains"/>
    <property type="match status" value="2"/>
</dbReference>
<name>A0ABQ5QWD6_9ACTN</name>
<evidence type="ECO:0000256" key="3">
    <source>
        <dbReference type="ARBA" id="ARBA00022448"/>
    </source>
</evidence>
<keyword evidence="5 7" id="KW-1133">Transmembrane helix</keyword>
<keyword evidence="3" id="KW-0813">Transport</keyword>
<feature type="domain" description="Major facilitator superfamily (MFS) profile" evidence="8">
    <location>
        <begin position="202"/>
        <end position="385"/>
    </location>
</feature>
<keyword evidence="6 7" id="KW-0472">Membrane</keyword>
<feature type="transmembrane region" description="Helical" evidence="7">
    <location>
        <begin position="240"/>
        <end position="260"/>
    </location>
</feature>
<feature type="transmembrane region" description="Helical" evidence="7">
    <location>
        <begin position="165"/>
        <end position="184"/>
    </location>
</feature>
<feature type="transmembrane region" description="Helical" evidence="7">
    <location>
        <begin position="205"/>
        <end position="228"/>
    </location>
</feature>
<dbReference type="EMBL" id="BSDI01000015">
    <property type="protein sequence ID" value="GLH98217.1"/>
    <property type="molecule type" value="Genomic_DNA"/>
</dbReference>
<feature type="transmembrane region" description="Helical" evidence="7">
    <location>
        <begin position="43"/>
        <end position="63"/>
    </location>
</feature>
<dbReference type="InterPro" id="IPR020846">
    <property type="entry name" value="MFS_dom"/>
</dbReference>
<evidence type="ECO:0000259" key="8">
    <source>
        <dbReference type="PROSITE" id="PS50850"/>
    </source>
</evidence>
<protein>
    <submittedName>
        <fullName evidence="9">MFS transporter</fullName>
    </submittedName>
</protein>
<evidence type="ECO:0000256" key="4">
    <source>
        <dbReference type="ARBA" id="ARBA00022692"/>
    </source>
</evidence>
<dbReference type="PROSITE" id="PS50850">
    <property type="entry name" value="MFS"/>
    <property type="match status" value="1"/>
</dbReference>
<evidence type="ECO:0000313" key="10">
    <source>
        <dbReference type="Proteomes" id="UP001144280"/>
    </source>
</evidence>
<comment type="similarity">
    <text evidence="2">Belongs to the major facilitator superfamily.</text>
</comment>
<evidence type="ECO:0000256" key="5">
    <source>
        <dbReference type="ARBA" id="ARBA00022989"/>
    </source>
</evidence>
<dbReference type="PANTHER" id="PTHR23514">
    <property type="entry name" value="BYPASS OF STOP CODON PROTEIN 6"/>
    <property type="match status" value="1"/>
</dbReference>
<dbReference type="InterPro" id="IPR011701">
    <property type="entry name" value="MFS"/>
</dbReference>
<evidence type="ECO:0000256" key="1">
    <source>
        <dbReference type="ARBA" id="ARBA00004651"/>
    </source>
</evidence>
<feature type="transmembrane region" description="Helical" evidence="7">
    <location>
        <begin position="332"/>
        <end position="352"/>
    </location>
</feature>
<reference evidence="9" key="1">
    <citation type="submission" date="2022-12" db="EMBL/GenBank/DDBJ databases">
        <title>New Phytohabitans aurantiacus sp. RD004123 nov., an actinomycete isolated from soil.</title>
        <authorList>
            <person name="Triningsih D.W."/>
            <person name="Harunari E."/>
            <person name="Igarashi Y."/>
        </authorList>
    </citation>
    <scope>NUCLEOTIDE SEQUENCE</scope>
    <source>
        <strain evidence="9">RD004123</strain>
    </source>
</reference>
<dbReference type="SUPFAM" id="SSF103473">
    <property type="entry name" value="MFS general substrate transporter"/>
    <property type="match status" value="1"/>
</dbReference>